<dbReference type="Proteomes" id="UP000291084">
    <property type="component" value="Chromosome 4"/>
</dbReference>
<sequence length="95" mass="11005">MKKREHICIEREGKYELSEDAIVVGERMRKSEEENGGRRVRREGAFEDVVKNESGACVNTVLHKHEATTQRPWLRVVINVKPQRFVQKIMSEGAL</sequence>
<evidence type="ECO:0000313" key="2">
    <source>
        <dbReference type="Proteomes" id="UP000291084"/>
    </source>
</evidence>
<evidence type="ECO:0000313" key="1">
    <source>
        <dbReference type="EMBL" id="BAT84561.1"/>
    </source>
</evidence>
<keyword evidence="2" id="KW-1185">Reference proteome</keyword>
<gene>
    <name evidence="1" type="primary">Vigan.04G197400</name>
    <name evidence="1" type="ORF">VIGAN_04197400</name>
</gene>
<proteinExistence type="predicted"/>
<name>A0A0S3RVG7_PHAAN</name>
<organism evidence="1 2">
    <name type="scientific">Vigna angularis var. angularis</name>
    <dbReference type="NCBI Taxonomy" id="157739"/>
    <lineage>
        <taxon>Eukaryota</taxon>
        <taxon>Viridiplantae</taxon>
        <taxon>Streptophyta</taxon>
        <taxon>Embryophyta</taxon>
        <taxon>Tracheophyta</taxon>
        <taxon>Spermatophyta</taxon>
        <taxon>Magnoliopsida</taxon>
        <taxon>eudicotyledons</taxon>
        <taxon>Gunneridae</taxon>
        <taxon>Pentapetalae</taxon>
        <taxon>rosids</taxon>
        <taxon>fabids</taxon>
        <taxon>Fabales</taxon>
        <taxon>Fabaceae</taxon>
        <taxon>Papilionoideae</taxon>
        <taxon>50 kb inversion clade</taxon>
        <taxon>NPAAA clade</taxon>
        <taxon>indigoferoid/millettioid clade</taxon>
        <taxon>Phaseoleae</taxon>
        <taxon>Vigna</taxon>
    </lineage>
</organism>
<reference evidence="1 2" key="1">
    <citation type="journal article" date="2015" name="Sci. Rep.">
        <title>The power of single molecule real-time sequencing technology in the de novo assembly of a eukaryotic genome.</title>
        <authorList>
            <person name="Sakai H."/>
            <person name="Naito K."/>
            <person name="Ogiso-Tanaka E."/>
            <person name="Takahashi Y."/>
            <person name="Iseki K."/>
            <person name="Muto C."/>
            <person name="Satou K."/>
            <person name="Teruya K."/>
            <person name="Shiroma A."/>
            <person name="Shimoji M."/>
            <person name="Hirano T."/>
            <person name="Itoh T."/>
            <person name="Kaga A."/>
            <person name="Tomooka N."/>
        </authorList>
    </citation>
    <scope>NUCLEOTIDE SEQUENCE [LARGE SCALE GENOMIC DNA]</scope>
    <source>
        <strain evidence="2">cv. Shumari</strain>
    </source>
</reference>
<dbReference type="AlphaFoldDB" id="A0A0S3RVG7"/>
<dbReference type="EMBL" id="AP015037">
    <property type="protein sequence ID" value="BAT84561.1"/>
    <property type="molecule type" value="Genomic_DNA"/>
</dbReference>
<protein>
    <submittedName>
        <fullName evidence="1">Uncharacterized protein</fullName>
    </submittedName>
</protein>
<accession>A0A0S3RVG7</accession>
<feature type="non-terminal residue" evidence="1">
    <location>
        <position position="95"/>
    </location>
</feature>